<dbReference type="Proteomes" id="UP000539473">
    <property type="component" value="Unassembled WGS sequence"/>
</dbReference>
<protein>
    <submittedName>
        <fullName evidence="2">GNAT family N-acetyltransferase</fullName>
    </submittedName>
    <submittedName>
        <fullName evidence="3">Ribosomal protein S18 acetylase RimI-like enzyme</fullName>
    </submittedName>
</protein>
<dbReference type="Gene3D" id="3.40.630.30">
    <property type="match status" value="1"/>
</dbReference>
<keyword evidence="3" id="KW-0689">Ribosomal protein</keyword>
<reference evidence="3 4" key="3">
    <citation type="submission" date="2020-08" db="EMBL/GenBank/DDBJ databases">
        <title>Genomic Encyclopedia of Type Strains, Phase IV (KMG-IV): sequencing the most valuable type-strain genomes for metagenomic binning, comparative biology and taxonomic classification.</title>
        <authorList>
            <person name="Goeker M."/>
        </authorList>
    </citation>
    <scope>NUCLEOTIDE SEQUENCE [LARGE SCALE GENOMIC DNA]</scope>
    <source>
        <strain evidence="3 4">DSM 27521</strain>
    </source>
</reference>
<dbReference type="GO" id="GO:0016747">
    <property type="term" value="F:acyltransferase activity, transferring groups other than amino-acyl groups"/>
    <property type="evidence" value="ECO:0007669"/>
    <property type="project" value="InterPro"/>
</dbReference>
<proteinExistence type="predicted"/>
<dbReference type="Proteomes" id="UP000619376">
    <property type="component" value="Unassembled WGS sequence"/>
</dbReference>
<reference evidence="2" key="1">
    <citation type="journal article" date="2014" name="Int. J. Syst. Evol. Microbiol.">
        <title>Complete genome of a new Firmicutes species belonging to the dominant human colonic microbiota ('Ruminococcus bicirculans') reveals two chromosomes and a selective capacity to utilize plant glucans.</title>
        <authorList>
            <consortium name="NISC Comparative Sequencing Program"/>
            <person name="Wegmann U."/>
            <person name="Louis P."/>
            <person name="Goesmann A."/>
            <person name="Henrissat B."/>
            <person name="Duncan S.H."/>
            <person name="Flint H.J."/>
        </authorList>
    </citation>
    <scope>NUCLEOTIDE SEQUENCE</scope>
    <source>
        <strain evidence="2">CGMCC 1.18437</strain>
    </source>
</reference>
<feature type="domain" description="N-acetyltransferase" evidence="1">
    <location>
        <begin position="133"/>
        <end position="276"/>
    </location>
</feature>
<accession>A0A7W8KFP3</accession>
<dbReference type="InterPro" id="IPR016181">
    <property type="entry name" value="Acyl_CoA_acyltransferase"/>
</dbReference>
<evidence type="ECO:0000313" key="3">
    <source>
        <dbReference type="EMBL" id="MBB5377291.1"/>
    </source>
</evidence>
<dbReference type="SUPFAM" id="SSF55729">
    <property type="entry name" value="Acyl-CoA N-acyltransferases (Nat)"/>
    <property type="match status" value="1"/>
</dbReference>
<organism evidence="3 4">
    <name type="scientific">Deinococcus metalli</name>
    <dbReference type="NCBI Taxonomy" id="1141878"/>
    <lineage>
        <taxon>Bacteria</taxon>
        <taxon>Thermotogati</taxon>
        <taxon>Deinococcota</taxon>
        <taxon>Deinococci</taxon>
        <taxon>Deinococcales</taxon>
        <taxon>Deinococcaceae</taxon>
        <taxon>Deinococcus</taxon>
    </lineage>
</organism>
<reference evidence="2" key="4">
    <citation type="submission" date="2024-05" db="EMBL/GenBank/DDBJ databases">
        <authorList>
            <person name="Sun Q."/>
            <person name="Zhou Y."/>
        </authorList>
    </citation>
    <scope>NUCLEOTIDE SEQUENCE</scope>
    <source>
        <strain evidence="2">CGMCC 1.18437</strain>
    </source>
</reference>
<dbReference type="RefSeq" id="WP_184112679.1">
    <property type="nucleotide sequence ID" value="NZ_BNAJ01000006.1"/>
</dbReference>
<gene>
    <name evidence="2" type="ORF">GCM10017781_24830</name>
    <name evidence="3" type="ORF">HNQ07_002764</name>
</gene>
<comment type="caution">
    <text evidence="3">The sequence shown here is derived from an EMBL/GenBank/DDBJ whole genome shotgun (WGS) entry which is preliminary data.</text>
</comment>
<evidence type="ECO:0000259" key="1">
    <source>
        <dbReference type="PROSITE" id="PS51186"/>
    </source>
</evidence>
<evidence type="ECO:0000313" key="5">
    <source>
        <dbReference type="Proteomes" id="UP000619376"/>
    </source>
</evidence>
<evidence type="ECO:0000313" key="2">
    <source>
        <dbReference type="EMBL" id="GHF47581.1"/>
    </source>
</evidence>
<dbReference type="InterPro" id="IPR000182">
    <property type="entry name" value="GNAT_dom"/>
</dbReference>
<evidence type="ECO:0000313" key="4">
    <source>
        <dbReference type="Proteomes" id="UP000539473"/>
    </source>
</evidence>
<dbReference type="Pfam" id="PF00583">
    <property type="entry name" value="Acetyltransf_1"/>
    <property type="match status" value="1"/>
</dbReference>
<keyword evidence="5" id="KW-1185">Reference proteome</keyword>
<dbReference type="AlphaFoldDB" id="A0A7W8KFP3"/>
<dbReference type="CDD" id="cd04301">
    <property type="entry name" value="NAT_SF"/>
    <property type="match status" value="1"/>
</dbReference>
<dbReference type="EMBL" id="BNAJ01000006">
    <property type="protein sequence ID" value="GHF47581.1"/>
    <property type="molecule type" value="Genomic_DNA"/>
</dbReference>
<name>A0A7W8KFP3_9DEIO</name>
<sequence>MNSATIEPATPDTLPDLYALHPDATAAARLMETFRGRVERGEVTLSDTLILRTPRGVEGSVTFGAMPHPYVFPHLRADAPAAAVTAFLLEVRRRFQVMPERQLVLDSSRAAVGHGSVLAAGWVLDDTQVIYETDLTVARPAPDPHASEGGAELLAHAEIQSLLAALGRSALGHAEGHRRGWTLVALAAGADDAAPVALGAYGPAKPGYGGVDMIGVRPDRRGLGLGTRLHRHLLARLSDDHDRHGGVTAADNHAMRRIFEKSGSVHTGTQQYFRQP</sequence>
<dbReference type="PROSITE" id="PS51186">
    <property type="entry name" value="GNAT"/>
    <property type="match status" value="1"/>
</dbReference>
<dbReference type="EMBL" id="JACHFK010000006">
    <property type="protein sequence ID" value="MBB5377291.1"/>
    <property type="molecule type" value="Genomic_DNA"/>
</dbReference>
<reference evidence="5" key="2">
    <citation type="journal article" date="2019" name="Int. J. Syst. Evol. Microbiol.">
        <title>The Global Catalogue of Microorganisms (GCM) 10K type strain sequencing project: providing services to taxonomists for standard genome sequencing and annotation.</title>
        <authorList>
            <consortium name="The Broad Institute Genomics Platform"/>
            <consortium name="The Broad Institute Genome Sequencing Center for Infectious Disease"/>
            <person name="Wu L."/>
            <person name="Ma J."/>
        </authorList>
    </citation>
    <scope>NUCLEOTIDE SEQUENCE [LARGE SCALE GENOMIC DNA]</scope>
    <source>
        <strain evidence="5">CGMCC 1.18437</strain>
    </source>
</reference>
<dbReference type="GO" id="GO:0005840">
    <property type="term" value="C:ribosome"/>
    <property type="evidence" value="ECO:0007669"/>
    <property type="project" value="UniProtKB-KW"/>
</dbReference>
<keyword evidence="3" id="KW-0687">Ribonucleoprotein</keyword>